<comment type="caution">
    <text evidence="2">The sequence shown here is derived from an EMBL/GenBank/DDBJ whole genome shotgun (WGS) entry which is preliminary data.</text>
</comment>
<dbReference type="Gene3D" id="2.120.10.70">
    <property type="entry name" value="Fucose-specific lectin"/>
    <property type="match status" value="1"/>
</dbReference>
<dbReference type="SUPFAM" id="SSF89372">
    <property type="entry name" value="Fucose-specific lectin"/>
    <property type="match status" value="1"/>
</dbReference>
<sequence length="651" mass="70446">MTSNHTPSPFLQGHFAALHQAMGAEHGDKLPPQKPAVLKQQPLSDPARALCQEYAAALARFSASAQAEALRERLSCAKSNEDLARSLFDAFASDDFARTRQLAEEYSLRDDFGLQSLTLGADVEVAFLFGIQGNISIGLPITTLRDFDTVVLCVSGMVSGGIDETAFVGVTGGVWSVTPEGLSGWSVTGQAYAGFEGEVVVQGGLSISLFPPDVLGWGVLLSLGGGEGGGADVGISYGVVFPWDAPRVYQPRARNYMIINSITCNKASEMGKDEVYLMFTIDNDLVYRYPTHGQFSMGDNSSWGVGRSIYFNDNVKVQLFDNDTGNNDSLGQTTYQASNFQSQVTVSGSSGKYTLDAVLEPMYVNWDNPKHINNVDSTIQSPAACVFNDALYVFWRGATNNRIYCSPSTDGEQWPDGHTINNVDSTDLSPAAVAFQGQLFVFWQGGNKGLYWSASSDGKTWPPGTPIRQETTPYTPTPCVFDNRLYVFWVANDSSKRLIYSIFDPGTGSWSNNAPVNSTDEAISSVSACVFKDELYLFHVNTSNQTRFTASASNSWPGSSPTGATILATLVSACTAQGGIVLGQNDPQYWPMGYSPVLCTVSRIDKWGASAAVGNVKMLMQSGPALVTYQKTPYLFYADTNERLLFCKAKP</sequence>
<name>A0A3N1PSB1_9GAMM</name>
<organism evidence="2 3">
    <name type="scientific">Gallaecimonas pentaromativorans</name>
    <dbReference type="NCBI Taxonomy" id="584787"/>
    <lineage>
        <taxon>Bacteria</taxon>
        <taxon>Pseudomonadati</taxon>
        <taxon>Pseudomonadota</taxon>
        <taxon>Gammaproteobacteria</taxon>
        <taxon>Enterobacterales</taxon>
        <taxon>Gallaecimonadaceae</taxon>
        <taxon>Gallaecimonas</taxon>
    </lineage>
</organism>
<evidence type="ECO:0000259" key="1">
    <source>
        <dbReference type="Pfam" id="PF25852"/>
    </source>
</evidence>
<dbReference type="Proteomes" id="UP000268033">
    <property type="component" value="Unassembled WGS sequence"/>
</dbReference>
<dbReference type="Pfam" id="PF25852">
    <property type="entry name" value="DUF6242_C"/>
    <property type="match status" value="1"/>
</dbReference>
<feature type="domain" description="DUF6242" evidence="1">
    <location>
        <begin position="364"/>
        <end position="463"/>
    </location>
</feature>
<keyword evidence="3" id="KW-1185">Reference proteome</keyword>
<gene>
    <name evidence="2" type="ORF">EDC28_10221</name>
</gene>
<accession>A0A3N1PSB1</accession>
<dbReference type="AlphaFoldDB" id="A0A3N1PSB1"/>
<proteinExistence type="predicted"/>
<dbReference type="InterPro" id="IPR058667">
    <property type="entry name" value="DUF6242_C"/>
</dbReference>
<evidence type="ECO:0000313" key="2">
    <source>
        <dbReference type="EMBL" id="ROQ29657.1"/>
    </source>
</evidence>
<reference evidence="2 3" key="1">
    <citation type="submission" date="2018-11" db="EMBL/GenBank/DDBJ databases">
        <title>Genomic Encyclopedia of Type Strains, Phase IV (KMG-IV): sequencing the most valuable type-strain genomes for metagenomic binning, comparative biology and taxonomic classification.</title>
        <authorList>
            <person name="Goeker M."/>
        </authorList>
    </citation>
    <scope>NUCLEOTIDE SEQUENCE [LARGE SCALE GENOMIC DNA]</scope>
    <source>
        <strain evidence="2 3">DSM 21945</strain>
    </source>
</reference>
<dbReference type="RefSeq" id="WP_123420612.1">
    <property type="nucleotide sequence ID" value="NZ_RJUL01000002.1"/>
</dbReference>
<evidence type="ECO:0000313" key="3">
    <source>
        <dbReference type="Proteomes" id="UP000268033"/>
    </source>
</evidence>
<protein>
    <recommendedName>
        <fullName evidence="1">DUF6242 domain-containing protein</fullName>
    </recommendedName>
</protein>
<dbReference type="STRING" id="584787.GCA_001247655_02412"/>
<dbReference type="EMBL" id="RJUL01000002">
    <property type="protein sequence ID" value="ROQ29657.1"/>
    <property type="molecule type" value="Genomic_DNA"/>
</dbReference>